<protein>
    <submittedName>
        <fullName evidence="2">YybH family protein</fullName>
    </submittedName>
</protein>
<accession>A0ABW6WXP5</accession>
<reference evidence="2 3" key="1">
    <citation type="submission" date="2024-10" db="EMBL/GenBank/DDBJ databases">
        <title>The Natural Products Discovery Center: Release of the First 8490 Sequenced Strains for Exploring Actinobacteria Biosynthetic Diversity.</title>
        <authorList>
            <person name="Kalkreuter E."/>
            <person name="Kautsar S.A."/>
            <person name="Yang D."/>
            <person name="Bader C.D."/>
            <person name="Teijaro C.N."/>
            <person name="Fluegel L."/>
            <person name="Davis C.M."/>
            <person name="Simpson J.R."/>
            <person name="Lauterbach L."/>
            <person name="Steele A.D."/>
            <person name="Gui C."/>
            <person name="Meng S."/>
            <person name="Li G."/>
            <person name="Viehrig K."/>
            <person name="Ye F."/>
            <person name="Su P."/>
            <person name="Kiefer A.F."/>
            <person name="Nichols A."/>
            <person name="Cepeda A.J."/>
            <person name="Yan W."/>
            <person name="Fan B."/>
            <person name="Jiang Y."/>
            <person name="Adhikari A."/>
            <person name="Zheng C.-J."/>
            <person name="Schuster L."/>
            <person name="Cowan T.M."/>
            <person name="Smanski M.J."/>
            <person name="Chevrette M.G."/>
            <person name="De Carvalho L.P.S."/>
            <person name="Shen B."/>
        </authorList>
    </citation>
    <scope>NUCLEOTIDE SEQUENCE [LARGE SCALE GENOMIC DNA]</scope>
    <source>
        <strain evidence="2 3">NPDC000087</strain>
    </source>
</reference>
<dbReference type="Pfam" id="PF13474">
    <property type="entry name" value="SnoaL_3"/>
    <property type="match status" value="1"/>
</dbReference>
<comment type="caution">
    <text evidence="2">The sequence shown here is derived from an EMBL/GenBank/DDBJ whole genome shotgun (WGS) entry which is preliminary data.</text>
</comment>
<dbReference type="SUPFAM" id="SSF54427">
    <property type="entry name" value="NTF2-like"/>
    <property type="match status" value="1"/>
</dbReference>
<evidence type="ECO:0000313" key="3">
    <source>
        <dbReference type="Proteomes" id="UP001602245"/>
    </source>
</evidence>
<proteinExistence type="predicted"/>
<sequence length="150" mass="16507">MERTDDLDGLIRRTADAASAIIRGDIRGYLALIVHSDDYTLMPPAGGETVRGFDGSPETIESMERYFRSGEARLEIVETYASGDLAVLVGVERQHGEVGDLPDQDLSLRVTLVFRRDGDSWQLVHRHADPLTRRITETTLGALARGDAAL</sequence>
<gene>
    <name evidence="2" type="ORF">ACFY35_48850</name>
</gene>
<name>A0ABW6WXP5_9ACTN</name>
<evidence type="ECO:0000259" key="1">
    <source>
        <dbReference type="Pfam" id="PF13474"/>
    </source>
</evidence>
<dbReference type="Proteomes" id="UP001602245">
    <property type="component" value="Unassembled WGS sequence"/>
</dbReference>
<dbReference type="Gene3D" id="3.10.450.50">
    <property type="match status" value="1"/>
</dbReference>
<dbReference type="InterPro" id="IPR032710">
    <property type="entry name" value="NTF2-like_dom_sf"/>
</dbReference>
<feature type="domain" description="SnoaL-like" evidence="1">
    <location>
        <begin position="16"/>
        <end position="128"/>
    </location>
</feature>
<organism evidence="2 3">
    <name type="scientific">Paractinoplanes globisporus</name>
    <dbReference type="NCBI Taxonomy" id="113565"/>
    <lineage>
        <taxon>Bacteria</taxon>
        <taxon>Bacillati</taxon>
        <taxon>Actinomycetota</taxon>
        <taxon>Actinomycetes</taxon>
        <taxon>Micromonosporales</taxon>
        <taxon>Micromonosporaceae</taxon>
        <taxon>Paractinoplanes</taxon>
    </lineage>
</organism>
<dbReference type="InterPro" id="IPR037401">
    <property type="entry name" value="SnoaL-like"/>
</dbReference>
<dbReference type="EMBL" id="JBIAZU010000011">
    <property type="protein sequence ID" value="MFF5297390.1"/>
    <property type="molecule type" value="Genomic_DNA"/>
</dbReference>
<evidence type="ECO:0000313" key="2">
    <source>
        <dbReference type="EMBL" id="MFF5297390.1"/>
    </source>
</evidence>
<dbReference type="RefSeq" id="WP_020511902.1">
    <property type="nucleotide sequence ID" value="NZ_JBIAZU010000011.1"/>
</dbReference>
<keyword evidence="3" id="KW-1185">Reference proteome</keyword>